<dbReference type="AlphaFoldDB" id="A0A8T5VML4"/>
<organism evidence="1 2">
    <name type="scientific">Bradyrhizobium barranii subsp. apii</name>
    <dbReference type="NCBI Taxonomy" id="2819348"/>
    <lineage>
        <taxon>Bacteria</taxon>
        <taxon>Pseudomonadati</taxon>
        <taxon>Pseudomonadota</taxon>
        <taxon>Alphaproteobacteria</taxon>
        <taxon>Hyphomicrobiales</taxon>
        <taxon>Nitrobacteraceae</taxon>
        <taxon>Bradyrhizobium</taxon>
        <taxon>Bradyrhizobium barranii</taxon>
    </lineage>
</organism>
<protein>
    <submittedName>
        <fullName evidence="1">Uncharacterized protein</fullName>
    </submittedName>
</protein>
<accession>A0A8T5VML4</accession>
<sequence>MKIFFSTLALLAACANSANAADCKSIADPQARLACFDRPVAQKPHGVKNVVASPEFTAAKAVIERKLKDPMSAQWADLFKVKTKEGEFVCGAVNSKNSYGGYVGSRGFIFDVRFNTATIMLSGASDPDYSGEDAARYCLYCLPDPRSGMSRVLLNF</sequence>
<proteinExistence type="predicted"/>
<dbReference type="Proteomes" id="UP000551709">
    <property type="component" value="Chromosome"/>
</dbReference>
<reference evidence="1" key="1">
    <citation type="journal article" date="2017" name="Syst. Appl. Microbiol.">
        <title>Soybeans inoculated with root zone soils of Canadian native legumes harbour diverse and novel Bradyrhizobium spp. that possess agricultural potential.</title>
        <authorList>
            <person name="Bromfield E.S.P."/>
            <person name="Cloutier S."/>
            <person name="Tambong J.T."/>
            <person name="Tran Thi T.V."/>
        </authorList>
    </citation>
    <scope>NUCLEOTIDE SEQUENCE</scope>
    <source>
        <strain evidence="1">1S5</strain>
    </source>
</reference>
<dbReference type="EMBL" id="CP096255">
    <property type="protein sequence ID" value="UPT89850.1"/>
    <property type="molecule type" value="Genomic_DNA"/>
</dbReference>
<gene>
    <name evidence="1" type="ORF">HAP41_0000013300</name>
</gene>
<reference evidence="1" key="2">
    <citation type="submission" date="2022-04" db="EMBL/GenBank/DDBJ databases">
        <authorList>
            <person name="Bromfield E.S.P."/>
            <person name="Cloutier S."/>
        </authorList>
    </citation>
    <scope>NUCLEOTIDE SEQUENCE</scope>
    <source>
        <strain evidence="1">1S5</strain>
    </source>
</reference>
<evidence type="ECO:0000313" key="2">
    <source>
        <dbReference type="Proteomes" id="UP000551709"/>
    </source>
</evidence>
<dbReference type="RefSeq" id="WP_166101242.1">
    <property type="nucleotide sequence ID" value="NZ_CP096255.1"/>
</dbReference>
<evidence type="ECO:0000313" key="1">
    <source>
        <dbReference type="EMBL" id="UPT89850.1"/>
    </source>
</evidence>
<name>A0A8T5VML4_9BRAD</name>